<name>A0ABN2W604_9ACTN</name>
<sequence>MAEIVLNDRVVGYLATQVVALSTELGGRWWWKKWSEPWEVIEWLMTRTNDDAPLPEFDDGIDDEGQSTEELQNDLFTYPDQRASGPIRPLVIYSLRWLNADDVNVLWDRYGFSDTTLL</sequence>
<comment type="caution">
    <text evidence="1">The sequence shown here is derived from an EMBL/GenBank/DDBJ whole genome shotgun (WGS) entry which is preliminary data.</text>
</comment>
<reference evidence="1 2" key="1">
    <citation type="journal article" date="2019" name="Int. J. Syst. Evol. Microbiol.">
        <title>The Global Catalogue of Microorganisms (GCM) 10K type strain sequencing project: providing services to taxonomists for standard genome sequencing and annotation.</title>
        <authorList>
            <consortium name="The Broad Institute Genomics Platform"/>
            <consortium name="The Broad Institute Genome Sequencing Center for Infectious Disease"/>
            <person name="Wu L."/>
            <person name="Ma J."/>
        </authorList>
    </citation>
    <scope>NUCLEOTIDE SEQUENCE [LARGE SCALE GENOMIC DNA]</scope>
    <source>
        <strain evidence="1 2">JCM 15749</strain>
    </source>
</reference>
<evidence type="ECO:0000313" key="1">
    <source>
        <dbReference type="EMBL" id="GAA2084648.1"/>
    </source>
</evidence>
<protein>
    <submittedName>
        <fullName evidence="1">Uncharacterized protein</fullName>
    </submittedName>
</protein>
<evidence type="ECO:0000313" key="2">
    <source>
        <dbReference type="Proteomes" id="UP001501480"/>
    </source>
</evidence>
<gene>
    <name evidence="1" type="ORF">GCM10009821_27570</name>
</gene>
<proteinExistence type="predicted"/>
<dbReference type="Proteomes" id="UP001501480">
    <property type="component" value="Unassembled WGS sequence"/>
</dbReference>
<keyword evidence="2" id="KW-1185">Reference proteome</keyword>
<dbReference type="EMBL" id="BAAAPY010000013">
    <property type="protein sequence ID" value="GAA2084648.1"/>
    <property type="molecule type" value="Genomic_DNA"/>
</dbReference>
<accession>A0ABN2W604</accession>
<organism evidence="1 2">
    <name type="scientific">Aeromicrobium halocynthiae</name>
    <dbReference type="NCBI Taxonomy" id="560557"/>
    <lineage>
        <taxon>Bacteria</taxon>
        <taxon>Bacillati</taxon>
        <taxon>Actinomycetota</taxon>
        <taxon>Actinomycetes</taxon>
        <taxon>Propionibacteriales</taxon>
        <taxon>Nocardioidaceae</taxon>
        <taxon>Aeromicrobium</taxon>
    </lineage>
</organism>